<feature type="domain" description="DUF2345" evidence="1">
    <location>
        <begin position="608"/>
        <end position="752"/>
    </location>
</feature>
<dbReference type="NCBIfam" id="TIGR01646">
    <property type="entry name" value="vgr_GE"/>
    <property type="match status" value="1"/>
</dbReference>
<dbReference type="OrthoDB" id="8590234at2"/>
<dbReference type="InterPro" id="IPR037026">
    <property type="entry name" value="Vgr_OB-fold_dom_sf"/>
</dbReference>
<dbReference type="Pfam" id="PF05954">
    <property type="entry name" value="Phage_GPD"/>
    <property type="match status" value="1"/>
</dbReference>
<evidence type="ECO:0000313" key="4">
    <source>
        <dbReference type="Proteomes" id="UP000062998"/>
    </source>
</evidence>
<gene>
    <name evidence="3" type="ORF">WL73_14805</name>
</gene>
<reference evidence="3 4" key="1">
    <citation type="submission" date="2015-11" db="EMBL/GenBank/DDBJ databases">
        <title>Expanding the genomic diversity of Burkholderia species for the development of highly accurate diagnostics.</title>
        <authorList>
            <person name="Sahl J."/>
            <person name="Keim P."/>
            <person name="Wagner D."/>
        </authorList>
    </citation>
    <scope>NUCLEOTIDE SEQUENCE [LARGE SCALE GENOMIC DNA]</scope>
    <source>
        <strain evidence="3 4">MSMB2167WGS</strain>
    </source>
</reference>
<proteinExistence type="predicted"/>
<dbReference type="InterPro" id="IPR018769">
    <property type="entry name" value="VgrG2_DUF2345"/>
</dbReference>
<evidence type="ECO:0008006" key="5">
    <source>
        <dbReference type="Google" id="ProtNLM"/>
    </source>
</evidence>
<name>A0A125G5D5_9BURK</name>
<dbReference type="AlphaFoldDB" id="A0A125G5D5"/>
<accession>A0A125G5D5</accession>
<dbReference type="RefSeq" id="WP_060324939.1">
    <property type="nucleotide sequence ID" value="NZ_LPIU01000004.1"/>
</dbReference>
<dbReference type="Gene3D" id="4.10.220.110">
    <property type="match status" value="1"/>
</dbReference>
<protein>
    <recommendedName>
        <fullName evidence="5">Type VI secretion system tip protein VgrG</fullName>
    </recommendedName>
</protein>
<dbReference type="Gene3D" id="2.30.110.50">
    <property type="match status" value="1"/>
</dbReference>
<evidence type="ECO:0000313" key="3">
    <source>
        <dbReference type="EMBL" id="KWE03351.1"/>
    </source>
</evidence>
<evidence type="ECO:0000259" key="2">
    <source>
        <dbReference type="Pfam" id="PF13296"/>
    </source>
</evidence>
<dbReference type="EMBL" id="LPIX01000054">
    <property type="protein sequence ID" value="KWE03351.1"/>
    <property type="molecule type" value="Genomic_DNA"/>
</dbReference>
<sequence>MAEFDRVASYLTGRQSAHLKLMWRKPKRDPETGELPPMPTVSVVSWVVREAICEPYSVKAVVTTPIAIPRKMVLGQLAKFSVQPEDGRAKREFAGFVTQFDSVSESRDGYTYRIVMRQHLAVMDGPSNCATYQGMASWEIIKEILARYDLRFWIQVEFNLRREHPRHPFRFQYNMGDWDYIKLEMEQAGLYCYTKAGEHGDVLVIADDVDGYLRPAISVLDRPTAGLATFEESIFSFKVRSRVVPESYWVADYNPEQAWERFRDEDRVVPDDETMIGKPYVWGTHHDDAKGAKREAQLRHEAARASQIRYSVESTVLAIRPGSIVQSDRALEDAGAGMFVTTVVHRGARNASYVNSFTAIPADRPYRREIDERRWPKIPGTLGATITSPDKYKFAYLTDKGEYVVRFHCDFGNWPKGGESVPLRLAKPFAGKNHTGMHMPALDGDEALIGFREGNPNKPFIVAFIHNSERPDLINSSRRRMSRNEIRTQSGNKFWMDDWDNQEGIELGTEHSGRSQLHLGHMVDRALNQRGAGAELRTSGHAVARGGAGVMVTAYDRPGGAGQQLDMAETIAQLKEMLALAESLAKSAEASKASPADTEAQKAISDGLDELNRPGAVVTAPGPVGVVSGDGVQLAADGSIIGTAKKGIHFSALKRITAAAGGVLSLFARKGMSLIASAGEVIVQAQRGRMQLAAQEDMTVETVNGVLHVKSPKEILLSVGGSYIRLSPEGIEMGSRGRVHFRTSGLKKTGPAQLDLSGAAFAPAFVPFKTECEVWRTNPNFVQPPASAPEPNPSQWESLGNTGAVPPIPASDTGATVPPSFLGDIFGGKSTAKAGVSSNRGLTVNDPDKEQQKCIRPDPIQLLSPAPCNWKLADFSESASMMRETPTYQKYGWTRTERLKNGDNPVMCAGTALTTCQFTYDSSNKTLTAKVITALVPRLLVKMNRATGEPLRDENNGYVVVQYETFTNGANSGKSFAEHGLMQVERNLKEVDASTYKNQIEKTLNQGNYKLILDGCQKGGACGCRVAVKFCADVHVVRAADAPALNPNITISLYPTTERADAMNWPEKEYQRQVTTGRYTERVTQTKAHETGHLFNFPDEYWQEGGFVHSIYVKDGMNIDFALADANKDKNNFWFIETETNLMGGGCLQPTATISPYYLEYIRRWFSAHTNKLWRVGYDAPAKKA</sequence>
<dbReference type="SUPFAM" id="SSF69279">
    <property type="entry name" value="Phage tail proteins"/>
    <property type="match status" value="2"/>
</dbReference>
<evidence type="ECO:0000259" key="1">
    <source>
        <dbReference type="Pfam" id="PF10106"/>
    </source>
</evidence>
<feature type="domain" description="Putative type VI secretion system Rhs element associated Vgr" evidence="2">
    <location>
        <begin position="485"/>
        <end position="588"/>
    </location>
</feature>
<dbReference type="Proteomes" id="UP000062998">
    <property type="component" value="Unassembled WGS sequence"/>
</dbReference>
<dbReference type="Gene3D" id="3.55.50.10">
    <property type="entry name" value="Baseplate protein-like domains"/>
    <property type="match status" value="1"/>
</dbReference>
<dbReference type="InterPro" id="IPR006533">
    <property type="entry name" value="T6SS_Vgr_RhsGE"/>
</dbReference>
<comment type="caution">
    <text evidence="3">The sequence shown here is derived from an EMBL/GenBank/DDBJ whole genome shotgun (WGS) entry which is preliminary data.</text>
</comment>
<dbReference type="Pfam" id="PF13296">
    <property type="entry name" value="T6SS_Vgr"/>
    <property type="match status" value="1"/>
</dbReference>
<dbReference type="SUPFAM" id="SSF69255">
    <property type="entry name" value="gp5 N-terminal domain-like"/>
    <property type="match status" value="1"/>
</dbReference>
<dbReference type="InterPro" id="IPR028244">
    <property type="entry name" value="T6SS_Rhs_Vgr_dom"/>
</dbReference>
<dbReference type="Gene3D" id="2.40.50.230">
    <property type="entry name" value="Gp5 N-terminal domain"/>
    <property type="match status" value="1"/>
</dbReference>
<organism evidence="3 4">
    <name type="scientific">Burkholderia ubonensis</name>
    <dbReference type="NCBI Taxonomy" id="101571"/>
    <lineage>
        <taxon>Bacteria</taxon>
        <taxon>Pseudomonadati</taxon>
        <taxon>Pseudomonadota</taxon>
        <taxon>Betaproteobacteria</taxon>
        <taxon>Burkholderiales</taxon>
        <taxon>Burkholderiaceae</taxon>
        <taxon>Burkholderia</taxon>
        <taxon>Burkholderia cepacia complex</taxon>
    </lineage>
</organism>
<dbReference type="Pfam" id="PF10106">
    <property type="entry name" value="DUF2345"/>
    <property type="match status" value="1"/>
</dbReference>